<evidence type="ECO:0000256" key="2">
    <source>
        <dbReference type="ARBA" id="ARBA00022448"/>
    </source>
</evidence>
<protein>
    <submittedName>
        <fullName evidence="5">Carbohydrate ABC transporter substrate-binding protein (CUT1 family)</fullName>
    </submittedName>
</protein>
<reference evidence="5 6" key="1">
    <citation type="submission" date="2018-05" db="EMBL/GenBank/DDBJ databases">
        <authorList>
            <person name="Goeker M."/>
            <person name="Huntemann M."/>
            <person name="Clum A."/>
            <person name="Pillay M."/>
            <person name="Palaniappan K."/>
            <person name="Varghese N."/>
            <person name="Mikhailova N."/>
            <person name="Stamatis D."/>
            <person name="Reddy T."/>
            <person name="Daum C."/>
            <person name="Shapiro N."/>
            <person name="Ivanova N."/>
            <person name="Kyrpides N."/>
            <person name="Woyke T."/>
        </authorList>
    </citation>
    <scope>NUCLEOTIDE SEQUENCE [LARGE SCALE GENOMIC DNA]</scope>
    <source>
        <strain evidence="5 6">DSM 26524</strain>
    </source>
</reference>
<dbReference type="PANTHER" id="PTHR30061">
    <property type="entry name" value="MALTOSE-BINDING PERIPLASMIC PROTEIN"/>
    <property type="match status" value="1"/>
</dbReference>
<evidence type="ECO:0000256" key="3">
    <source>
        <dbReference type="ARBA" id="ARBA00022729"/>
    </source>
</evidence>
<evidence type="ECO:0000256" key="4">
    <source>
        <dbReference type="SAM" id="SignalP"/>
    </source>
</evidence>
<evidence type="ECO:0000313" key="6">
    <source>
        <dbReference type="Proteomes" id="UP000245412"/>
    </source>
</evidence>
<dbReference type="Pfam" id="PF13416">
    <property type="entry name" value="SBP_bac_8"/>
    <property type="match status" value="1"/>
</dbReference>
<accession>A0AB73SZ12</accession>
<organism evidence="5 6">
    <name type="scientific">Murimonas intestini</name>
    <dbReference type="NCBI Taxonomy" id="1337051"/>
    <lineage>
        <taxon>Bacteria</taxon>
        <taxon>Bacillati</taxon>
        <taxon>Bacillota</taxon>
        <taxon>Clostridia</taxon>
        <taxon>Lachnospirales</taxon>
        <taxon>Lachnospiraceae</taxon>
        <taxon>Murimonas</taxon>
    </lineage>
</organism>
<gene>
    <name evidence="5" type="ORF">C7383_11650</name>
</gene>
<dbReference type="Proteomes" id="UP000245412">
    <property type="component" value="Unassembled WGS sequence"/>
</dbReference>
<dbReference type="PROSITE" id="PS51257">
    <property type="entry name" value="PROKAR_LIPOPROTEIN"/>
    <property type="match status" value="1"/>
</dbReference>
<comment type="similarity">
    <text evidence="1">Belongs to the bacterial solute-binding protein 1 family.</text>
</comment>
<keyword evidence="2" id="KW-0813">Transport</keyword>
<proteinExistence type="inferred from homology"/>
<evidence type="ECO:0000313" key="5">
    <source>
        <dbReference type="EMBL" id="PWJ72736.1"/>
    </source>
</evidence>
<name>A0AB73SZ12_9FIRM</name>
<dbReference type="InterPro" id="IPR006059">
    <property type="entry name" value="SBP"/>
</dbReference>
<sequence length="419" mass="46606">MSVKHIRRLIYIAVAAVSVLASAGLAGCSSLSGCVKEAVQTETEKEEMVLWCYWDTPSHQKTLDGLVKGFNESREDISLQVKYIPDEDFKKELVLAMADGRAPDVAIVDSSDFQFLYDAQPFVDLTDEIEGLQDYQEVALKPCTVGNRIYGMPFGLNCTALFYNEDMLEEAHVDVPETWEDFRRAAHALTDEEHYGFGMAAVKSEESVYCFLPVLWSMGGHVTDINSRNSAKAFSFIAQLIEDGAMSRENMNMTLGDVKNQFADGKLAMMINTTSIIGALENSNPELNFGVTFVPSDGQHVAAAGGEILAVTPGEHQQEAVEFLRYLNDGDRMASYIDGLGVMSCRKDIISGQFKNDPLQKKSIELLETARTREITPEWPRISLILAETMENVIIGEREQGEILAEAARKIRDIREESR</sequence>
<evidence type="ECO:0000256" key="1">
    <source>
        <dbReference type="ARBA" id="ARBA00008520"/>
    </source>
</evidence>
<dbReference type="RefSeq" id="WP_109748206.1">
    <property type="nucleotide sequence ID" value="NZ_JANKBI010000016.1"/>
</dbReference>
<dbReference type="EMBL" id="QGGY01000016">
    <property type="protein sequence ID" value="PWJ72736.1"/>
    <property type="molecule type" value="Genomic_DNA"/>
</dbReference>
<feature type="signal peptide" evidence="4">
    <location>
        <begin position="1"/>
        <end position="23"/>
    </location>
</feature>
<keyword evidence="6" id="KW-1185">Reference proteome</keyword>
<dbReference type="Gene3D" id="3.40.190.10">
    <property type="entry name" value="Periplasmic binding protein-like II"/>
    <property type="match status" value="1"/>
</dbReference>
<dbReference type="GO" id="GO:0042956">
    <property type="term" value="P:maltodextrin transmembrane transport"/>
    <property type="evidence" value="ECO:0007669"/>
    <property type="project" value="TreeGrafter"/>
</dbReference>
<feature type="chain" id="PRO_5044505423" evidence="4">
    <location>
        <begin position="24"/>
        <end position="419"/>
    </location>
</feature>
<dbReference type="GO" id="GO:0015768">
    <property type="term" value="P:maltose transport"/>
    <property type="evidence" value="ECO:0007669"/>
    <property type="project" value="TreeGrafter"/>
</dbReference>
<keyword evidence="3 4" id="KW-0732">Signal</keyword>
<dbReference type="AlphaFoldDB" id="A0AB73SZ12"/>
<comment type="caution">
    <text evidence="5">The sequence shown here is derived from an EMBL/GenBank/DDBJ whole genome shotgun (WGS) entry which is preliminary data.</text>
</comment>
<dbReference type="GO" id="GO:1901982">
    <property type="term" value="F:maltose binding"/>
    <property type="evidence" value="ECO:0007669"/>
    <property type="project" value="TreeGrafter"/>
</dbReference>
<dbReference type="SUPFAM" id="SSF53850">
    <property type="entry name" value="Periplasmic binding protein-like II"/>
    <property type="match status" value="1"/>
</dbReference>
<dbReference type="PANTHER" id="PTHR30061:SF50">
    <property type="entry name" value="MALTOSE_MALTODEXTRIN-BINDING PERIPLASMIC PROTEIN"/>
    <property type="match status" value="1"/>
</dbReference>
<dbReference type="GO" id="GO:0055052">
    <property type="term" value="C:ATP-binding cassette (ABC) transporter complex, substrate-binding subunit-containing"/>
    <property type="evidence" value="ECO:0007669"/>
    <property type="project" value="TreeGrafter"/>
</dbReference>